<keyword evidence="1" id="KW-0472">Membrane</keyword>
<evidence type="ECO:0000313" key="2">
    <source>
        <dbReference type="EMBL" id="WOS95995.1"/>
    </source>
</evidence>
<gene>
    <name evidence="2" type="ORF">CJ229_007885</name>
</gene>
<dbReference type="AlphaFoldDB" id="A0AAF0YJV8"/>
<accession>A0AAF0YJV8</accession>
<keyword evidence="1" id="KW-0812">Transmembrane</keyword>
<dbReference type="EMBL" id="CP136964">
    <property type="protein sequence ID" value="WOS95995.1"/>
    <property type="molecule type" value="Genomic_DNA"/>
</dbReference>
<reference evidence="2 3" key="2">
    <citation type="submission" date="2023-10" db="EMBL/GenBank/DDBJ databases">
        <authorList>
            <person name="Choi B."/>
        </authorList>
    </citation>
    <scope>NUCLEOTIDE SEQUENCE [LARGE SCALE GENOMIC DNA]</scope>
    <source>
        <strain evidence="2 3">UMB0959</strain>
    </source>
</reference>
<proteinExistence type="predicted"/>
<organism evidence="2 3">
    <name type="scientific">Nosocomiicoccus massiliensis</name>
    <dbReference type="NCBI Taxonomy" id="1232430"/>
    <lineage>
        <taxon>Bacteria</taxon>
        <taxon>Bacillati</taxon>
        <taxon>Bacillota</taxon>
        <taxon>Bacilli</taxon>
        <taxon>Bacillales</taxon>
        <taxon>Staphylococcaceae</taxon>
        <taxon>Nosocomiicoccus</taxon>
    </lineage>
</organism>
<dbReference type="RefSeq" id="WP_180953421.1">
    <property type="nucleotide sequence ID" value="NZ_CP136964.1"/>
</dbReference>
<evidence type="ECO:0000256" key="1">
    <source>
        <dbReference type="SAM" id="Phobius"/>
    </source>
</evidence>
<dbReference type="Proteomes" id="UP000243626">
    <property type="component" value="Chromosome"/>
</dbReference>
<reference evidence="3" key="1">
    <citation type="submission" date="2017-09" db="EMBL/GenBank/DDBJ databases">
        <title>Bacterial strain isolated from the female urinary microbiota.</title>
        <authorList>
            <person name="Thomas-White K."/>
            <person name="Kumar N."/>
            <person name="Forster S."/>
            <person name="Putonti C."/>
            <person name="Lawley T."/>
            <person name="Wolfe A.J."/>
        </authorList>
    </citation>
    <scope>NUCLEOTIDE SEQUENCE [LARGE SCALE GENOMIC DNA]</scope>
    <source>
        <strain evidence="3">UMB0959</strain>
    </source>
</reference>
<protein>
    <submittedName>
        <fullName evidence="2">Uncharacterized protein</fullName>
    </submittedName>
</protein>
<keyword evidence="1" id="KW-1133">Transmembrane helix</keyword>
<feature type="transmembrane region" description="Helical" evidence="1">
    <location>
        <begin position="6"/>
        <end position="25"/>
    </location>
</feature>
<keyword evidence="3" id="KW-1185">Reference proteome</keyword>
<name>A0AAF0YJV8_9STAP</name>
<sequence length="45" mass="5370">MNSKKVLIWILLIVAVCSMYIAMFVKQNDEQISESERKIIEYYTK</sequence>
<dbReference type="KEGG" id="nmy:CJ229_007885"/>
<evidence type="ECO:0000313" key="3">
    <source>
        <dbReference type="Proteomes" id="UP000243626"/>
    </source>
</evidence>